<evidence type="ECO:0000313" key="3">
    <source>
        <dbReference type="Proteomes" id="UP000001382"/>
    </source>
</evidence>
<feature type="region of interest" description="Disordered" evidence="1">
    <location>
        <begin position="26"/>
        <end position="51"/>
    </location>
</feature>
<sequence length="51" mass="5435">MTHTDGPRSPGRVIFVTAAGSGIGQATLTRRTARGPRKPDRRCSRPTCGAR</sequence>
<proteinExistence type="predicted"/>
<protein>
    <submittedName>
        <fullName evidence="2">Uncharacterized protein</fullName>
    </submittedName>
</protein>
<evidence type="ECO:0000313" key="2">
    <source>
        <dbReference type="EMBL" id="ADB74783.1"/>
    </source>
</evidence>
<reference evidence="3" key="2">
    <citation type="submission" date="2010-01" db="EMBL/GenBank/DDBJ databases">
        <title>The complete genome of Geodermatophilus obscurus DSM 43160.</title>
        <authorList>
            <consortium name="US DOE Joint Genome Institute (JGI-PGF)"/>
            <person name="Lucas S."/>
            <person name="Copeland A."/>
            <person name="Lapidus A."/>
            <person name="Glavina del Rio T."/>
            <person name="Dalin E."/>
            <person name="Tice H."/>
            <person name="Bruce D."/>
            <person name="Goodwin L."/>
            <person name="Pitluck S."/>
            <person name="Kyrpides N."/>
            <person name="Mavromatis K."/>
            <person name="Ivanova N."/>
            <person name="Munk A.C."/>
            <person name="Brettin T."/>
            <person name="Detter J.C."/>
            <person name="Han C."/>
            <person name="Larimer F."/>
            <person name="Land M."/>
            <person name="Hauser L."/>
            <person name="Markowitz V."/>
            <person name="Cheng J.-F."/>
            <person name="Hugenholtz P."/>
            <person name="Woyke T."/>
            <person name="Wu D."/>
            <person name="Jando M."/>
            <person name="Schneider S."/>
            <person name="Klenk H.-P."/>
            <person name="Eisen J.A."/>
        </authorList>
    </citation>
    <scope>NUCLEOTIDE SEQUENCE [LARGE SCALE GENOMIC DNA]</scope>
    <source>
        <strain evidence="3">ATCC 25078 / DSM 43160 / JCM 3152 / KCC A-0152 / KCTC 9177 / NBRC 13315 / NRRL B-3577 / G-20</strain>
    </source>
</reference>
<accession>D2SFM8</accession>
<dbReference type="HOGENOM" id="CLU_3099260_0_0_11"/>
<reference evidence="2 3" key="1">
    <citation type="journal article" date="2010" name="Stand. Genomic Sci.">
        <title>Complete genome sequence of Geodermatophilus obscurus type strain (G-20).</title>
        <authorList>
            <person name="Ivanova N."/>
            <person name="Sikorski J."/>
            <person name="Jando M."/>
            <person name="Munk C."/>
            <person name="Lapidus A."/>
            <person name="Glavina Del Rio T."/>
            <person name="Copeland A."/>
            <person name="Tice H."/>
            <person name="Cheng J.-F."/>
            <person name="Lucas S."/>
            <person name="Chen F."/>
            <person name="Nolan M."/>
            <person name="Bruce D."/>
            <person name="Goodwin L."/>
            <person name="Pitluck S."/>
            <person name="Mavromatis K."/>
            <person name="Mikhailova N."/>
            <person name="Pati A."/>
            <person name="Chen A."/>
            <person name="Palaniappan K."/>
            <person name="Land M."/>
            <person name="Hauser L."/>
            <person name="Chang Y.-J."/>
            <person name="Jeffries C.D."/>
            <person name="Meincke L."/>
            <person name="Brettin T."/>
            <person name="Detter J.C."/>
            <person name="Detter J.C."/>
            <person name="Rohde M."/>
            <person name="Goeker M."/>
            <person name="Bristow J."/>
            <person name="Eisen J.A."/>
            <person name="Markowitz V."/>
            <person name="Hugenholtz P."/>
            <person name="Kyrpides N.C."/>
            <person name="Klenk H.-P."/>
        </authorList>
    </citation>
    <scope>NUCLEOTIDE SEQUENCE [LARGE SCALE GENOMIC DNA]</scope>
    <source>
        <strain evidence="3">ATCC 25078 / DSM 43160 / JCM 3152 / KCC A-0152 / KCTC 9177 / NBRC 13315 / NRRL B-3577 / G-20</strain>
    </source>
</reference>
<keyword evidence="3" id="KW-1185">Reference proteome</keyword>
<dbReference type="EMBL" id="CP001867">
    <property type="protein sequence ID" value="ADB74783.1"/>
    <property type="molecule type" value="Genomic_DNA"/>
</dbReference>
<dbReference type="Proteomes" id="UP000001382">
    <property type="component" value="Chromosome"/>
</dbReference>
<name>D2SFM8_GEOOG</name>
<evidence type="ECO:0000256" key="1">
    <source>
        <dbReference type="SAM" id="MobiDB-lite"/>
    </source>
</evidence>
<organism evidence="2 3">
    <name type="scientific">Geodermatophilus obscurus (strain ATCC 25078 / DSM 43160 / JCM 3152 / CCUG 61914 / KCC A-0152 / KCTC 9177 / NBRC 13315 / NRRL B-3577 / G-20)</name>
    <dbReference type="NCBI Taxonomy" id="526225"/>
    <lineage>
        <taxon>Bacteria</taxon>
        <taxon>Bacillati</taxon>
        <taxon>Actinomycetota</taxon>
        <taxon>Actinomycetes</taxon>
        <taxon>Geodermatophilales</taxon>
        <taxon>Geodermatophilaceae</taxon>
        <taxon>Geodermatophilus</taxon>
    </lineage>
</organism>
<dbReference type="AlphaFoldDB" id="D2SFM8"/>
<dbReference type="KEGG" id="gob:Gobs_2097"/>
<gene>
    <name evidence="2" type="ordered locus">Gobs_2097</name>
</gene>